<evidence type="ECO:0000313" key="3">
    <source>
        <dbReference type="Proteomes" id="UP000028582"/>
    </source>
</evidence>
<organism evidence="2 3">
    <name type="scientific">Phytophthora nicotianae P1976</name>
    <dbReference type="NCBI Taxonomy" id="1317066"/>
    <lineage>
        <taxon>Eukaryota</taxon>
        <taxon>Sar</taxon>
        <taxon>Stramenopiles</taxon>
        <taxon>Oomycota</taxon>
        <taxon>Peronosporomycetes</taxon>
        <taxon>Peronosporales</taxon>
        <taxon>Peronosporaceae</taxon>
        <taxon>Phytophthora</taxon>
    </lineage>
</organism>
<keyword evidence="1" id="KW-0732">Signal</keyword>
<feature type="chain" id="PRO_5001753505" description="RxLR effector protein" evidence="1">
    <location>
        <begin position="26"/>
        <end position="98"/>
    </location>
</feature>
<evidence type="ECO:0000313" key="2">
    <source>
        <dbReference type="EMBL" id="ETO70725.1"/>
    </source>
</evidence>
<evidence type="ECO:0000256" key="1">
    <source>
        <dbReference type="SAM" id="SignalP"/>
    </source>
</evidence>
<proteinExistence type="predicted"/>
<protein>
    <recommendedName>
        <fullName evidence="4">RxLR effector protein</fullName>
    </recommendedName>
</protein>
<dbReference type="Proteomes" id="UP000028582">
    <property type="component" value="Unassembled WGS sequence"/>
</dbReference>
<reference evidence="2 3" key="1">
    <citation type="submission" date="2013-11" db="EMBL/GenBank/DDBJ databases">
        <title>The Genome Sequence of Phytophthora parasitica P1976.</title>
        <authorList>
            <consortium name="The Broad Institute Genomics Platform"/>
            <person name="Russ C."/>
            <person name="Tyler B."/>
            <person name="Panabieres F."/>
            <person name="Shan W."/>
            <person name="Tripathy S."/>
            <person name="Grunwald N."/>
            <person name="Machado M."/>
            <person name="Johnson C.S."/>
            <person name="Walker B."/>
            <person name="Young S."/>
            <person name="Zeng Q."/>
            <person name="Gargeya S."/>
            <person name="Fitzgerald M."/>
            <person name="Haas B."/>
            <person name="Abouelleil A."/>
            <person name="Allen A.W."/>
            <person name="Alvarado L."/>
            <person name="Arachchi H.M."/>
            <person name="Berlin A.M."/>
            <person name="Chapman S.B."/>
            <person name="Gainer-Dewar J."/>
            <person name="Goldberg J."/>
            <person name="Griggs A."/>
            <person name="Gujja S."/>
            <person name="Hansen M."/>
            <person name="Howarth C."/>
            <person name="Imamovic A."/>
            <person name="Ireland A."/>
            <person name="Larimer J."/>
            <person name="McCowan C."/>
            <person name="Murphy C."/>
            <person name="Pearson M."/>
            <person name="Poon T.W."/>
            <person name="Priest M."/>
            <person name="Roberts A."/>
            <person name="Saif S."/>
            <person name="Shea T."/>
            <person name="Sisk P."/>
            <person name="Sykes S."/>
            <person name="Wortman J."/>
            <person name="Nusbaum C."/>
            <person name="Birren B."/>
        </authorList>
    </citation>
    <scope>NUCLEOTIDE SEQUENCE [LARGE SCALE GENOMIC DNA]</scope>
    <source>
        <strain evidence="2 3">P1976</strain>
    </source>
</reference>
<name>A0A080ZVR4_PHYNI</name>
<dbReference type="AlphaFoldDB" id="A0A080ZVR4"/>
<accession>A0A080ZVR4</accession>
<dbReference type="EMBL" id="ANJA01002280">
    <property type="protein sequence ID" value="ETO70725.1"/>
    <property type="molecule type" value="Genomic_DNA"/>
</dbReference>
<gene>
    <name evidence="2" type="ORF">F444_12842</name>
</gene>
<comment type="caution">
    <text evidence="2">The sequence shown here is derived from an EMBL/GenBank/DDBJ whole genome shotgun (WGS) entry which is preliminary data.</text>
</comment>
<sequence length="98" mass="10876">MRLGYVILSAVVILLASVEVSSVASEKMAKKSYQTTDQEHEERVSGVTTAAVEKLKSALSSTKISDRLTKLLKKFVRPPFRLPDPPKSNTLCFHMINL</sequence>
<evidence type="ECO:0008006" key="4">
    <source>
        <dbReference type="Google" id="ProtNLM"/>
    </source>
</evidence>
<feature type="signal peptide" evidence="1">
    <location>
        <begin position="1"/>
        <end position="25"/>
    </location>
</feature>